<evidence type="ECO:0000313" key="4">
    <source>
        <dbReference type="EMBL" id="TMI76527.1"/>
    </source>
</evidence>
<dbReference type="GO" id="GO:0046872">
    <property type="term" value="F:metal ion binding"/>
    <property type="evidence" value="ECO:0007669"/>
    <property type="project" value="UniProtKB-KW"/>
</dbReference>
<feature type="binding site" evidence="3">
    <location>
        <position position="54"/>
    </location>
    <ligand>
        <name>a divalent metal cation</name>
        <dbReference type="ChEBI" id="CHEBI:60240"/>
    </ligand>
</feature>
<keyword evidence="2 3" id="KW-0479">Metal-binding</keyword>
<evidence type="ECO:0008006" key="6">
    <source>
        <dbReference type="Google" id="ProtNLM"/>
    </source>
</evidence>
<dbReference type="Proteomes" id="UP000318834">
    <property type="component" value="Unassembled WGS sequence"/>
</dbReference>
<evidence type="ECO:0000313" key="5">
    <source>
        <dbReference type="Proteomes" id="UP000318834"/>
    </source>
</evidence>
<reference evidence="4 5" key="1">
    <citation type="journal article" date="2019" name="Nat. Microbiol.">
        <title>Mediterranean grassland soil C-N compound turnover is dependent on rainfall and depth, and is mediated by genomically divergent microorganisms.</title>
        <authorList>
            <person name="Diamond S."/>
            <person name="Andeer P.F."/>
            <person name="Li Z."/>
            <person name="Crits-Christoph A."/>
            <person name="Burstein D."/>
            <person name="Anantharaman K."/>
            <person name="Lane K.R."/>
            <person name="Thomas B.C."/>
            <person name="Pan C."/>
            <person name="Northen T.R."/>
            <person name="Banfield J.F."/>
        </authorList>
    </citation>
    <scope>NUCLEOTIDE SEQUENCE [LARGE SCALE GENOMIC DNA]</scope>
    <source>
        <strain evidence="4">NP_8</strain>
    </source>
</reference>
<comment type="similarity">
    <text evidence="1">Belongs to the DinB family.</text>
</comment>
<proteinExistence type="inferred from homology"/>
<dbReference type="Pfam" id="PF05163">
    <property type="entry name" value="DinB"/>
    <property type="match status" value="1"/>
</dbReference>
<comment type="caution">
    <text evidence="4">The sequence shown here is derived from an EMBL/GenBank/DDBJ whole genome shotgun (WGS) entry which is preliminary data.</text>
</comment>
<dbReference type="SUPFAM" id="SSF109854">
    <property type="entry name" value="DinB/YfiT-like putative metalloenzymes"/>
    <property type="match status" value="1"/>
</dbReference>
<gene>
    <name evidence="4" type="ORF">E6H05_03425</name>
</gene>
<dbReference type="EMBL" id="VBAP01000019">
    <property type="protein sequence ID" value="TMI76527.1"/>
    <property type="molecule type" value="Genomic_DNA"/>
</dbReference>
<protein>
    <recommendedName>
        <fullName evidence="6">Damage-inducible protein DinB</fullName>
    </recommendedName>
</protein>
<evidence type="ECO:0000256" key="2">
    <source>
        <dbReference type="ARBA" id="ARBA00022723"/>
    </source>
</evidence>
<dbReference type="Gene3D" id="1.20.120.450">
    <property type="entry name" value="dinb family like domain"/>
    <property type="match status" value="1"/>
</dbReference>
<dbReference type="AlphaFoldDB" id="A0A537IZ40"/>
<feature type="binding site" evidence="3">
    <location>
        <position position="135"/>
    </location>
    <ligand>
        <name>a divalent metal cation</name>
        <dbReference type="ChEBI" id="CHEBI:60240"/>
    </ligand>
</feature>
<feature type="binding site" evidence="3">
    <location>
        <position position="139"/>
    </location>
    <ligand>
        <name>a divalent metal cation</name>
        <dbReference type="ChEBI" id="CHEBI:60240"/>
    </ligand>
</feature>
<dbReference type="InterPro" id="IPR007837">
    <property type="entry name" value="DinB"/>
</dbReference>
<dbReference type="PANTHER" id="PTHR37302:SF3">
    <property type="entry name" value="DAMAGE-INDUCIBLE PROTEIN DINB"/>
    <property type="match status" value="1"/>
</dbReference>
<dbReference type="InterPro" id="IPR034660">
    <property type="entry name" value="DinB/YfiT-like"/>
</dbReference>
<name>A0A537IZ40_9BACT</name>
<evidence type="ECO:0000256" key="1">
    <source>
        <dbReference type="ARBA" id="ARBA00008635"/>
    </source>
</evidence>
<accession>A0A537IZ40</accession>
<organism evidence="4 5">
    <name type="scientific">Candidatus Segetimicrobium genomatis</name>
    <dbReference type="NCBI Taxonomy" id="2569760"/>
    <lineage>
        <taxon>Bacteria</taxon>
        <taxon>Bacillati</taxon>
        <taxon>Candidatus Sysuimicrobiota</taxon>
        <taxon>Candidatus Sysuimicrobiia</taxon>
        <taxon>Candidatus Sysuimicrobiales</taxon>
        <taxon>Candidatus Segetimicrobiaceae</taxon>
        <taxon>Candidatus Segetimicrobium</taxon>
    </lineage>
</organism>
<evidence type="ECO:0000256" key="3">
    <source>
        <dbReference type="PIRSR" id="PIRSR607837-1"/>
    </source>
</evidence>
<dbReference type="PANTHER" id="PTHR37302">
    <property type="entry name" value="SLR1116 PROTEIN"/>
    <property type="match status" value="1"/>
</dbReference>
<sequence length="176" mass="20500">MLDHLNLSDLLDYTDWERQKWHAWFLQHGADVLKISTGPHGDGRFGAVGELVRHIFSAEKRYVERLSGRSLTDSASIPTDNVDTLFQFSRQSRNDLREFLEAFPDSEWDVPQDFTILNSFLRATPRKIVIHILMHEIRHWAQIATLLRLQGLTGEFHDFLFSPVLGGEFRREPSKR</sequence>